<evidence type="ECO:0000313" key="3">
    <source>
        <dbReference type="Proteomes" id="UP000626109"/>
    </source>
</evidence>
<sequence length="314" mass="35979">MATAFPFPAARILCQSRGRAAIGVRCFGVEREMKKLRLRGAVGQAYRQAGPPKLQKKALEHYIKGLKAHGGDKAQLAISGSQGSSLKTKEPYALTSEEKTRLLARYLPEEEETTKTLKKNSHKWLWRWLRRRDFRRFDACIEELRKTELPFDEVTYNLAIYGMLLNPRRDDELAREVFAEMEEEGRFHPALLRLQGGFVESYFELKEVDAAPNAWNLLKVTKTFWHISVNFKRQRVKAVRARLAAAASDQRRLADGTLGLEANGWHGQVDDADDVLSDAEVGPRVKFPARRPRQLKGVHKGGGVPRRRMHRWKH</sequence>
<dbReference type="EMBL" id="CAJNNW010008798">
    <property type="protein sequence ID" value="CAE8650391.1"/>
    <property type="molecule type" value="Genomic_DNA"/>
</dbReference>
<comment type="caution">
    <text evidence="2">The sequence shown here is derived from an EMBL/GenBank/DDBJ whole genome shotgun (WGS) entry which is preliminary data.</text>
</comment>
<name>A0A813IG97_POLGL</name>
<organism evidence="2 3">
    <name type="scientific">Polarella glacialis</name>
    <name type="common">Dinoflagellate</name>
    <dbReference type="NCBI Taxonomy" id="89957"/>
    <lineage>
        <taxon>Eukaryota</taxon>
        <taxon>Sar</taxon>
        <taxon>Alveolata</taxon>
        <taxon>Dinophyceae</taxon>
        <taxon>Suessiales</taxon>
        <taxon>Suessiaceae</taxon>
        <taxon>Polarella</taxon>
    </lineage>
</organism>
<evidence type="ECO:0000313" key="2">
    <source>
        <dbReference type="EMBL" id="CAE8650391.1"/>
    </source>
</evidence>
<evidence type="ECO:0000256" key="1">
    <source>
        <dbReference type="SAM" id="MobiDB-lite"/>
    </source>
</evidence>
<feature type="region of interest" description="Disordered" evidence="1">
    <location>
        <begin position="291"/>
        <end position="314"/>
    </location>
</feature>
<proteinExistence type="predicted"/>
<accession>A0A813IG97</accession>
<dbReference type="Proteomes" id="UP000626109">
    <property type="component" value="Unassembled WGS sequence"/>
</dbReference>
<gene>
    <name evidence="2" type="ORF">PGLA2088_LOCUS8226</name>
</gene>
<protein>
    <submittedName>
        <fullName evidence="2">Uncharacterized protein</fullName>
    </submittedName>
</protein>
<reference evidence="2" key="1">
    <citation type="submission" date="2021-02" db="EMBL/GenBank/DDBJ databases">
        <authorList>
            <person name="Dougan E. K."/>
            <person name="Rhodes N."/>
            <person name="Thang M."/>
            <person name="Chan C."/>
        </authorList>
    </citation>
    <scope>NUCLEOTIDE SEQUENCE</scope>
</reference>
<dbReference type="AlphaFoldDB" id="A0A813IG97"/>